<accession>A0AAW1SQB0</accession>
<sequence length="33" mass="3753">ARQWQYLRGDGLLEHIQEATLDIAEQGGLPFRA</sequence>
<reference evidence="1 2" key="1">
    <citation type="journal article" date="2024" name="Nat. Commun.">
        <title>Phylogenomics reveals the evolutionary origins of lichenization in chlorophyte algae.</title>
        <authorList>
            <person name="Puginier C."/>
            <person name="Libourel C."/>
            <person name="Otte J."/>
            <person name="Skaloud P."/>
            <person name="Haon M."/>
            <person name="Grisel S."/>
            <person name="Petersen M."/>
            <person name="Berrin J.G."/>
            <person name="Delaux P.M."/>
            <person name="Dal Grande F."/>
            <person name="Keller J."/>
        </authorList>
    </citation>
    <scope>NUCLEOTIDE SEQUENCE [LARGE SCALE GENOMIC DNA]</scope>
    <source>
        <strain evidence="1 2">SAG 2523</strain>
    </source>
</reference>
<gene>
    <name evidence="1" type="ORF">WJX84_007351</name>
</gene>
<name>A0AAW1SQB0_9CHLO</name>
<keyword evidence="2" id="KW-1185">Reference proteome</keyword>
<evidence type="ECO:0000313" key="1">
    <source>
        <dbReference type="EMBL" id="KAK9853079.1"/>
    </source>
</evidence>
<evidence type="ECO:0000313" key="2">
    <source>
        <dbReference type="Proteomes" id="UP001485043"/>
    </source>
</evidence>
<feature type="non-terminal residue" evidence="1">
    <location>
        <position position="1"/>
    </location>
</feature>
<dbReference type="Proteomes" id="UP001485043">
    <property type="component" value="Unassembled WGS sequence"/>
</dbReference>
<comment type="caution">
    <text evidence="1">The sequence shown here is derived from an EMBL/GenBank/DDBJ whole genome shotgun (WGS) entry which is preliminary data.</text>
</comment>
<dbReference type="AlphaFoldDB" id="A0AAW1SQB0"/>
<dbReference type="EMBL" id="JALJOV010001165">
    <property type="protein sequence ID" value="KAK9853079.1"/>
    <property type="molecule type" value="Genomic_DNA"/>
</dbReference>
<organism evidence="1 2">
    <name type="scientific">Apatococcus fuscideae</name>
    <dbReference type="NCBI Taxonomy" id="2026836"/>
    <lineage>
        <taxon>Eukaryota</taxon>
        <taxon>Viridiplantae</taxon>
        <taxon>Chlorophyta</taxon>
        <taxon>core chlorophytes</taxon>
        <taxon>Trebouxiophyceae</taxon>
        <taxon>Chlorellales</taxon>
        <taxon>Chlorellaceae</taxon>
        <taxon>Apatococcus</taxon>
    </lineage>
</organism>
<protein>
    <submittedName>
        <fullName evidence="1">Uncharacterized protein</fullName>
    </submittedName>
</protein>
<proteinExistence type="predicted"/>